<dbReference type="Proteomes" id="UP001218638">
    <property type="component" value="Chromosome"/>
</dbReference>
<dbReference type="SUPFAM" id="SSF56935">
    <property type="entry name" value="Porins"/>
    <property type="match status" value="1"/>
</dbReference>
<comment type="subcellular location">
    <subcellularLocation>
        <location evidence="1">Cell outer membrane</location>
        <topology evidence="1">Multi-pass membrane protein</topology>
    </subcellularLocation>
</comment>
<keyword evidence="6" id="KW-0472">Membrane</keyword>
<dbReference type="RefSeq" id="WP_330931809.1">
    <property type="nucleotide sequence ID" value="NZ_CP119075.1"/>
</dbReference>
<dbReference type="GO" id="GO:0009279">
    <property type="term" value="C:cell outer membrane"/>
    <property type="evidence" value="ECO:0007669"/>
    <property type="project" value="UniProtKB-SubCell"/>
</dbReference>
<keyword evidence="4" id="KW-0812">Transmembrane</keyword>
<keyword evidence="3" id="KW-1134">Transmembrane beta strand</keyword>
<protein>
    <submittedName>
        <fullName evidence="9">Outer membrane protein transport protein</fullName>
    </submittedName>
</protein>
<evidence type="ECO:0000256" key="8">
    <source>
        <dbReference type="SAM" id="SignalP"/>
    </source>
</evidence>
<evidence type="ECO:0000256" key="4">
    <source>
        <dbReference type="ARBA" id="ARBA00022692"/>
    </source>
</evidence>
<reference evidence="9" key="1">
    <citation type="submission" date="2023-03" db="EMBL/GenBank/DDBJ databases">
        <title>Lomoglobus Profundus gen. nov., sp. nov., a novel member of the phylum Verrucomicrobia, isolated from deep-marine sediment of South China Sea.</title>
        <authorList>
            <person name="Ahmad T."/>
            <person name="Ishaq S.E."/>
            <person name="Wang F."/>
        </authorList>
    </citation>
    <scope>NUCLEOTIDE SEQUENCE</scope>
    <source>
        <strain evidence="9">LMO-M01</strain>
    </source>
</reference>
<organism evidence="9 10">
    <name type="scientific">Synoicihabitans lomoniglobus</name>
    <dbReference type="NCBI Taxonomy" id="2909285"/>
    <lineage>
        <taxon>Bacteria</taxon>
        <taxon>Pseudomonadati</taxon>
        <taxon>Verrucomicrobiota</taxon>
        <taxon>Opitutia</taxon>
        <taxon>Opitutales</taxon>
        <taxon>Opitutaceae</taxon>
        <taxon>Synoicihabitans</taxon>
    </lineage>
</organism>
<accession>A0AAF0CNV6</accession>
<dbReference type="GO" id="GO:0015483">
    <property type="term" value="F:long-chain fatty acid transporting porin activity"/>
    <property type="evidence" value="ECO:0007669"/>
    <property type="project" value="TreeGrafter"/>
</dbReference>
<evidence type="ECO:0000313" key="9">
    <source>
        <dbReference type="EMBL" id="WED64925.1"/>
    </source>
</evidence>
<feature type="chain" id="PRO_5042067240" evidence="8">
    <location>
        <begin position="25"/>
        <end position="467"/>
    </location>
</feature>
<dbReference type="Pfam" id="PF03349">
    <property type="entry name" value="Toluene_X"/>
    <property type="match status" value="1"/>
</dbReference>
<dbReference type="PANTHER" id="PTHR35093:SF8">
    <property type="entry name" value="OUTER MEMBRANE PROTEIN NMB0088-RELATED"/>
    <property type="match status" value="1"/>
</dbReference>
<evidence type="ECO:0000256" key="3">
    <source>
        <dbReference type="ARBA" id="ARBA00022452"/>
    </source>
</evidence>
<dbReference type="Gene3D" id="2.40.160.60">
    <property type="entry name" value="Outer membrane protein transport protein (OMPP1/FadL/TodX)"/>
    <property type="match status" value="1"/>
</dbReference>
<proteinExistence type="inferred from homology"/>
<keyword evidence="10" id="KW-1185">Reference proteome</keyword>
<dbReference type="EMBL" id="CP119075">
    <property type="protein sequence ID" value="WED64925.1"/>
    <property type="molecule type" value="Genomic_DNA"/>
</dbReference>
<keyword evidence="7" id="KW-0998">Cell outer membrane</keyword>
<evidence type="ECO:0000256" key="7">
    <source>
        <dbReference type="ARBA" id="ARBA00023237"/>
    </source>
</evidence>
<comment type="similarity">
    <text evidence="2">Belongs to the OmpP1/FadL family.</text>
</comment>
<feature type="signal peptide" evidence="8">
    <location>
        <begin position="1"/>
        <end position="24"/>
    </location>
</feature>
<dbReference type="PANTHER" id="PTHR35093">
    <property type="entry name" value="OUTER MEMBRANE PROTEIN NMB0088-RELATED"/>
    <property type="match status" value="1"/>
</dbReference>
<evidence type="ECO:0000256" key="2">
    <source>
        <dbReference type="ARBA" id="ARBA00008163"/>
    </source>
</evidence>
<gene>
    <name evidence="9" type="ORF">PXH66_21470</name>
</gene>
<evidence type="ECO:0000256" key="5">
    <source>
        <dbReference type="ARBA" id="ARBA00022729"/>
    </source>
</evidence>
<keyword evidence="5 8" id="KW-0732">Signal</keyword>
<sequence length="467" mass="50289">MSPSSRTLSLVAALTAFSFTPALFATNGMNMEGYGPVATAMGGASIAYDNGTAGVINNPATLSLMQEAARLDLALGVLGPDITATSPTGVPADSNATAFYMPAFGYTRQAGDFVYGFAVFGQGGMGCEYEPDSWRGLGFDLINRTEVSVGRAIIPLSYRVNERLNIGGTVDFVWAGMDLQMAMSGSQFFDLVNPMAQNFGHASGSLVQGFNQMMSTLPADTGVDYAYFNFTNDNDFTGEAEGYGFAGKIGLTYEVNEQVTFGLTYHSKTDLGDLDAPGNSLAFQLNVPGMGAMAQSLSGTINVNEFEWPALLGAGFAYRPRPDWLLVADVRQIFWANAMKQFSMKFTADDAATNGPFAGSVLDAVLYQDWDDQTVIQLGAAYMVNDRFTLRGGFNYGNNPVPDRFLNCLFPAIIETHFTGGFGYQFNDRSTIDVSVTYAPEVEIVSGYGVGVSHSQLNSQIMYSYRF</sequence>
<evidence type="ECO:0000313" key="10">
    <source>
        <dbReference type="Proteomes" id="UP001218638"/>
    </source>
</evidence>
<dbReference type="AlphaFoldDB" id="A0AAF0CNV6"/>
<evidence type="ECO:0000256" key="1">
    <source>
        <dbReference type="ARBA" id="ARBA00004571"/>
    </source>
</evidence>
<dbReference type="KEGG" id="slom:PXH66_21470"/>
<dbReference type="InterPro" id="IPR005017">
    <property type="entry name" value="OMPP1/FadL/TodX"/>
</dbReference>
<name>A0AAF0CNV6_9BACT</name>
<evidence type="ECO:0000256" key="6">
    <source>
        <dbReference type="ARBA" id="ARBA00023136"/>
    </source>
</evidence>